<dbReference type="CDD" id="cd09086">
    <property type="entry name" value="ExoIII-like_AP-endo"/>
    <property type="match status" value="1"/>
</dbReference>
<dbReference type="GO" id="GO:0004519">
    <property type="term" value="F:endonuclease activity"/>
    <property type="evidence" value="ECO:0007669"/>
    <property type="project" value="InterPro"/>
</dbReference>
<dbReference type="Pfam" id="PF03372">
    <property type="entry name" value="Exo_endo_phos"/>
    <property type="match status" value="1"/>
</dbReference>
<feature type="site" description="Interaction with DNA substrate" evidence="7">
    <location>
        <position position="249"/>
    </location>
</feature>
<feature type="binding site" evidence="6">
    <location>
        <position position="249"/>
    </location>
    <ligand>
        <name>Mg(2+)</name>
        <dbReference type="ChEBI" id="CHEBI:18420"/>
        <label>1</label>
    </ligand>
</feature>
<dbReference type="InterPro" id="IPR020847">
    <property type="entry name" value="AP_endonuclease_F1_BS"/>
</dbReference>
<dbReference type="PROSITE" id="PS51435">
    <property type="entry name" value="AP_NUCLEASE_F1_4"/>
    <property type="match status" value="1"/>
</dbReference>
<comment type="cofactor">
    <cofactor evidence="6">
        <name>Mg(2+)</name>
        <dbReference type="ChEBI" id="CHEBI:18420"/>
    </cofactor>
    <cofactor evidence="6">
        <name>Mn(2+)</name>
        <dbReference type="ChEBI" id="CHEBI:29035"/>
    </cofactor>
    <text evidence="6">Probably binds two magnesium or manganese ions per subunit.</text>
</comment>
<dbReference type="SUPFAM" id="SSF56219">
    <property type="entry name" value="DNase I-like"/>
    <property type="match status" value="1"/>
</dbReference>
<dbReference type="InterPro" id="IPR037493">
    <property type="entry name" value="ExoIII-like"/>
</dbReference>
<feature type="binding site" evidence="6">
    <location>
        <position position="248"/>
    </location>
    <ligand>
        <name>Mg(2+)</name>
        <dbReference type="ChEBI" id="CHEBI:18420"/>
        <label>1</label>
    </ligand>
</feature>
<dbReference type="NCBIfam" id="TIGR00633">
    <property type="entry name" value="xth"/>
    <property type="match status" value="1"/>
</dbReference>
<feature type="binding site" evidence="6">
    <location>
        <position position="148"/>
    </location>
    <ligand>
        <name>Mg(2+)</name>
        <dbReference type="ChEBI" id="CHEBI:18420"/>
        <label>1</label>
    </ligand>
</feature>
<feature type="site" description="Transition state stabilizer" evidence="7">
    <location>
        <position position="150"/>
    </location>
</feature>
<dbReference type="GO" id="GO:0006281">
    <property type="term" value="P:DNA repair"/>
    <property type="evidence" value="ECO:0007669"/>
    <property type="project" value="InterPro"/>
</dbReference>
<dbReference type="GO" id="GO:0046872">
    <property type="term" value="F:metal ion binding"/>
    <property type="evidence" value="ECO:0007669"/>
    <property type="project" value="UniProtKB-KW"/>
</dbReference>
<feature type="active site" evidence="5">
    <location>
        <position position="107"/>
    </location>
</feature>
<feature type="active site" description="Proton acceptor" evidence="5">
    <location>
        <position position="249"/>
    </location>
</feature>
<keyword evidence="2 6" id="KW-0479">Metal-binding</keyword>
<keyword evidence="3" id="KW-0378">Hydrolase</keyword>
<dbReference type="InterPro" id="IPR036691">
    <property type="entry name" value="Endo/exonu/phosph_ase_sf"/>
</dbReference>
<dbReference type="GO" id="GO:0008311">
    <property type="term" value="F:double-stranded DNA 3'-5' DNA exonuclease activity"/>
    <property type="evidence" value="ECO:0007669"/>
    <property type="project" value="InterPro"/>
</dbReference>
<evidence type="ECO:0000259" key="8">
    <source>
        <dbReference type="Pfam" id="PF03372"/>
    </source>
</evidence>
<evidence type="ECO:0000256" key="2">
    <source>
        <dbReference type="ARBA" id="ARBA00022723"/>
    </source>
</evidence>
<dbReference type="Gene3D" id="3.60.10.10">
    <property type="entry name" value="Endonuclease/exonuclease/phosphatase"/>
    <property type="match status" value="1"/>
</dbReference>
<evidence type="ECO:0000256" key="4">
    <source>
        <dbReference type="ARBA" id="ARBA00022842"/>
    </source>
</evidence>
<keyword evidence="6" id="KW-0464">Manganese</keyword>
<dbReference type="Proteomes" id="UP000182983">
    <property type="component" value="Unassembled WGS sequence"/>
</dbReference>
<dbReference type="EMBL" id="FNWO01000007">
    <property type="protein sequence ID" value="SEH37346.1"/>
    <property type="molecule type" value="Genomic_DNA"/>
</dbReference>
<dbReference type="GO" id="GO:0003677">
    <property type="term" value="F:DNA binding"/>
    <property type="evidence" value="ECO:0007669"/>
    <property type="project" value="InterPro"/>
</dbReference>
<evidence type="ECO:0000256" key="1">
    <source>
        <dbReference type="ARBA" id="ARBA00007092"/>
    </source>
</evidence>
<dbReference type="OrthoDB" id="9803914at2"/>
<reference evidence="10" key="1">
    <citation type="submission" date="2016-10" db="EMBL/GenBank/DDBJ databases">
        <authorList>
            <person name="Varghese N."/>
            <person name="Submissions S."/>
        </authorList>
    </citation>
    <scope>NUCLEOTIDE SEQUENCE [LARGE SCALE GENOMIC DNA]</scope>
    <source>
        <strain evidence="10">DSM 13234</strain>
    </source>
</reference>
<proteinExistence type="inferred from homology"/>
<comment type="similarity">
    <text evidence="1">Belongs to the DNA repair enzymes AP/ExoA family.</text>
</comment>
<dbReference type="AlphaFoldDB" id="A0A1H6HPE1"/>
<evidence type="ECO:0000256" key="7">
    <source>
        <dbReference type="PIRSR" id="PIRSR604808-3"/>
    </source>
</evidence>
<feature type="binding site" evidence="6">
    <location>
        <position position="9"/>
    </location>
    <ligand>
        <name>Mg(2+)</name>
        <dbReference type="ChEBI" id="CHEBI:18420"/>
        <label>1</label>
    </ligand>
</feature>
<feature type="binding site" evidence="6">
    <location>
        <position position="150"/>
    </location>
    <ligand>
        <name>Mg(2+)</name>
        <dbReference type="ChEBI" id="CHEBI:18420"/>
        <label>1</label>
    </ligand>
</feature>
<organism evidence="9 10">
    <name type="scientific">Magnetospirillum fulvum</name>
    <name type="common">Rhodospirillum fulvum</name>
    <dbReference type="NCBI Taxonomy" id="1082"/>
    <lineage>
        <taxon>Bacteria</taxon>
        <taxon>Pseudomonadati</taxon>
        <taxon>Pseudomonadota</taxon>
        <taxon>Alphaproteobacteria</taxon>
        <taxon>Rhodospirillales</taxon>
        <taxon>Rhodospirillaceae</taxon>
        <taxon>Magnetospirillum</taxon>
    </lineage>
</organism>
<evidence type="ECO:0000256" key="3">
    <source>
        <dbReference type="ARBA" id="ARBA00022801"/>
    </source>
</evidence>
<dbReference type="RefSeq" id="WP_074768045.1">
    <property type="nucleotide sequence ID" value="NZ_FNWO01000007.1"/>
</dbReference>
<keyword evidence="10" id="KW-1185">Reference proteome</keyword>
<feature type="site" description="Important for catalytic activity" evidence="7">
    <location>
        <position position="219"/>
    </location>
</feature>
<protein>
    <submittedName>
        <fullName evidence="9">Exodeoxyribonuclease-3</fullName>
    </submittedName>
</protein>
<keyword evidence="4 6" id="KW-0460">Magnesium</keyword>
<name>A0A1H6HPE1_MAGFU</name>
<dbReference type="PANTHER" id="PTHR43250:SF2">
    <property type="entry name" value="EXODEOXYRIBONUCLEASE III"/>
    <property type="match status" value="1"/>
</dbReference>
<dbReference type="InterPro" id="IPR004808">
    <property type="entry name" value="AP_endonuc_1"/>
</dbReference>
<sequence>MTVRIATWNVNSIRVRLSSLIYWLNISRPDVLLLQETKCQDVDFPHTEIEAAGYHAVCHGQKTFNGVAILSLRPAEAVMMGLPGDDSDQQARYLEATIDGVRVASLYLPNGNPVPGDKYAYKLAWMRRLTARARVLLDGDLPVVLGGDYNVCPADLDVCDPAAWRADALCRPETRRSFRELVHLGYLDSVRALHPEGGCYTWWDYQAGAWNRDQGLRIDHILLSPRAADRLIAAGIDRGPRGGERASDHTPVWIDLSGEKRSR</sequence>
<feature type="active site" description="Proton donor/acceptor" evidence="5">
    <location>
        <position position="148"/>
    </location>
</feature>
<dbReference type="InterPro" id="IPR005135">
    <property type="entry name" value="Endo/exonuclease/phosphatase"/>
</dbReference>
<evidence type="ECO:0000256" key="6">
    <source>
        <dbReference type="PIRSR" id="PIRSR604808-2"/>
    </source>
</evidence>
<feature type="domain" description="Endonuclease/exonuclease/phosphatase" evidence="8">
    <location>
        <begin position="6"/>
        <end position="249"/>
    </location>
</feature>
<dbReference type="NCBIfam" id="TIGR00195">
    <property type="entry name" value="exoDNase_III"/>
    <property type="match status" value="1"/>
</dbReference>
<evidence type="ECO:0000256" key="5">
    <source>
        <dbReference type="PIRSR" id="PIRSR604808-1"/>
    </source>
</evidence>
<evidence type="ECO:0000313" key="9">
    <source>
        <dbReference type="EMBL" id="SEH37346.1"/>
    </source>
</evidence>
<dbReference type="PANTHER" id="PTHR43250">
    <property type="entry name" value="EXODEOXYRIBONUCLEASE III"/>
    <property type="match status" value="1"/>
</dbReference>
<evidence type="ECO:0000313" key="10">
    <source>
        <dbReference type="Proteomes" id="UP000182983"/>
    </source>
</evidence>
<dbReference type="PROSITE" id="PS00726">
    <property type="entry name" value="AP_NUCLEASE_F1_1"/>
    <property type="match status" value="1"/>
</dbReference>
<accession>A0A1H6HPE1</accession>
<feature type="binding site" evidence="6">
    <location>
        <position position="36"/>
    </location>
    <ligand>
        <name>Mg(2+)</name>
        <dbReference type="ChEBI" id="CHEBI:18420"/>
        <label>1</label>
    </ligand>
</feature>
<gene>
    <name evidence="9" type="ORF">SAMN04244559_01961</name>
</gene>